<dbReference type="CDD" id="cd00063">
    <property type="entry name" value="FN3"/>
    <property type="match status" value="3"/>
</dbReference>
<feature type="region of interest" description="Disordered" evidence="2">
    <location>
        <begin position="489"/>
        <end position="641"/>
    </location>
</feature>
<organism evidence="4 5">
    <name type="scientific">Elysia chlorotica</name>
    <name type="common">Eastern emerald elysia</name>
    <name type="synonym">Sea slug</name>
    <dbReference type="NCBI Taxonomy" id="188477"/>
    <lineage>
        <taxon>Eukaryota</taxon>
        <taxon>Metazoa</taxon>
        <taxon>Spiralia</taxon>
        <taxon>Lophotrochozoa</taxon>
        <taxon>Mollusca</taxon>
        <taxon>Gastropoda</taxon>
        <taxon>Heterobranchia</taxon>
        <taxon>Euthyneura</taxon>
        <taxon>Panpulmonata</taxon>
        <taxon>Sacoglossa</taxon>
        <taxon>Placobranchoidea</taxon>
        <taxon>Plakobranchidae</taxon>
        <taxon>Elysia</taxon>
    </lineage>
</organism>
<feature type="domain" description="Fibronectin type-III" evidence="3">
    <location>
        <begin position="133"/>
        <end position="227"/>
    </location>
</feature>
<feature type="compositionally biased region" description="Basic and acidic residues" evidence="2">
    <location>
        <begin position="402"/>
        <end position="412"/>
    </location>
</feature>
<keyword evidence="5" id="KW-1185">Reference proteome</keyword>
<feature type="compositionally biased region" description="Basic and acidic residues" evidence="2">
    <location>
        <begin position="437"/>
        <end position="453"/>
    </location>
</feature>
<dbReference type="InterPro" id="IPR050964">
    <property type="entry name" value="Striated_Muscle_Regulatory"/>
</dbReference>
<dbReference type="OrthoDB" id="114660at2759"/>
<feature type="compositionally biased region" description="Basic and acidic residues" evidence="2">
    <location>
        <begin position="502"/>
        <end position="533"/>
    </location>
</feature>
<reference evidence="4 5" key="1">
    <citation type="submission" date="2019-01" db="EMBL/GenBank/DDBJ databases">
        <title>A draft genome assembly of the solar-powered sea slug Elysia chlorotica.</title>
        <authorList>
            <person name="Cai H."/>
            <person name="Li Q."/>
            <person name="Fang X."/>
            <person name="Li J."/>
            <person name="Curtis N.E."/>
            <person name="Altenburger A."/>
            <person name="Shibata T."/>
            <person name="Feng M."/>
            <person name="Maeda T."/>
            <person name="Schwartz J.A."/>
            <person name="Shigenobu S."/>
            <person name="Lundholm N."/>
            <person name="Nishiyama T."/>
            <person name="Yang H."/>
            <person name="Hasebe M."/>
            <person name="Li S."/>
            <person name="Pierce S.K."/>
            <person name="Wang J."/>
        </authorList>
    </citation>
    <scope>NUCLEOTIDE SEQUENCE [LARGE SCALE GENOMIC DNA]</scope>
    <source>
        <strain evidence="4">EC2010</strain>
        <tissue evidence="4">Whole organism of an adult</tissue>
    </source>
</reference>
<feature type="compositionally biased region" description="Polar residues" evidence="2">
    <location>
        <begin position="551"/>
        <end position="563"/>
    </location>
</feature>
<dbReference type="InterPro" id="IPR003961">
    <property type="entry name" value="FN3_dom"/>
</dbReference>
<evidence type="ECO:0000256" key="2">
    <source>
        <dbReference type="SAM" id="MobiDB-lite"/>
    </source>
</evidence>
<feature type="domain" description="Fibronectin type-III" evidence="3">
    <location>
        <begin position="32"/>
        <end position="127"/>
    </location>
</feature>
<evidence type="ECO:0000256" key="1">
    <source>
        <dbReference type="ARBA" id="ARBA00022737"/>
    </source>
</evidence>
<evidence type="ECO:0000313" key="5">
    <source>
        <dbReference type="Proteomes" id="UP000271974"/>
    </source>
</evidence>
<proteinExistence type="predicted"/>
<feature type="compositionally biased region" description="Basic and acidic residues" evidence="2">
    <location>
        <begin position="370"/>
        <end position="386"/>
    </location>
</feature>
<dbReference type="InterPro" id="IPR013783">
    <property type="entry name" value="Ig-like_fold"/>
</dbReference>
<dbReference type="Gene3D" id="2.60.40.10">
    <property type="entry name" value="Immunoglobulins"/>
    <property type="match status" value="3"/>
</dbReference>
<dbReference type="SUPFAM" id="SSF49265">
    <property type="entry name" value="Fibronectin type III"/>
    <property type="match status" value="2"/>
</dbReference>
<feature type="region of interest" description="Disordered" evidence="2">
    <location>
        <begin position="402"/>
        <end position="474"/>
    </location>
</feature>
<gene>
    <name evidence="4" type="ORF">EGW08_011724</name>
</gene>
<accession>A0A433TG00</accession>
<protein>
    <recommendedName>
        <fullName evidence="3">Fibronectin type-III domain-containing protein</fullName>
    </recommendedName>
</protein>
<dbReference type="PANTHER" id="PTHR13817:SF173">
    <property type="entry name" value="FRAZZLED"/>
    <property type="match status" value="1"/>
</dbReference>
<evidence type="ECO:0000313" key="4">
    <source>
        <dbReference type="EMBL" id="RUS80503.1"/>
    </source>
</evidence>
<feature type="compositionally biased region" description="Polar residues" evidence="2">
    <location>
        <begin position="610"/>
        <end position="626"/>
    </location>
</feature>
<evidence type="ECO:0000259" key="3">
    <source>
        <dbReference type="PROSITE" id="PS50853"/>
    </source>
</evidence>
<dbReference type="Pfam" id="PF00041">
    <property type="entry name" value="fn3"/>
    <property type="match status" value="3"/>
</dbReference>
<sequence>MTHQLRVGAITENGTGVMSPWVDSTYYGNPDKPGAPENLIIRPNLTSIEISWSRPQFTGSRVTGYIVGYGRFIPEVYRVVLPGTQQWYKITDLNPNSQYIVSVRTFNTVGESQPNFRKVHTLRVPPVRAPLLRPTNLSVQSDSPTSLLVRWLDPAIVDEQQMLDGRTYLIRYSPMSGESYIYVKATNHAFRLSDLDPATSYEVSVRTLRGNNSSDWSLSVVNSTQQTTPSSAPRNLTIIPSHGNPMELQLRWMPPEKPNGNIEEYFVYRSLDQSLNSKLWNVTATNQRYITLGNVIPYRTIYFRLQARNGVGYGPLSPITAFKPQKGESQTNGQLEGHNTKNRGTSPHSSPSTTEVPRSTLSKSQAFTGRDQRSRGSRQEGIEHHRGVDGWRNEWLSKERKGMKREREKGEGDTEEVPAKQGSNRTEKDLEVEEIHEEIVDTHYKDGLHEKRSTPQAGGGQTVTSPYQKLNGDHNTSHFVKEEHFDLFTDSNKTTHSQRPTQTKDWKSIETRERHSPTESMEWTRKETKESQRPTHYMDVQTAMIAKSTPHYESTSESAGKTQVSEEPKVKAVFEPSGITTLSSLKRNERDEKQGPQPKSIEVVLENFGTMRNSSFMSDETTSSTVYEGERSLSDRDDGAI</sequence>
<dbReference type="InterPro" id="IPR036116">
    <property type="entry name" value="FN3_sf"/>
</dbReference>
<dbReference type="SMART" id="SM00060">
    <property type="entry name" value="FN3"/>
    <property type="match status" value="3"/>
</dbReference>
<comment type="caution">
    <text evidence="4">The sequence shown here is derived from an EMBL/GenBank/DDBJ whole genome shotgun (WGS) entry which is preliminary data.</text>
</comment>
<dbReference type="Proteomes" id="UP000271974">
    <property type="component" value="Unassembled WGS sequence"/>
</dbReference>
<feature type="region of interest" description="Disordered" evidence="2">
    <location>
        <begin position="322"/>
        <end position="386"/>
    </location>
</feature>
<feature type="compositionally biased region" description="Polar residues" evidence="2">
    <location>
        <begin position="342"/>
        <end position="367"/>
    </location>
</feature>
<dbReference type="PROSITE" id="PS50853">
    <property type="entry name" value="FN3"/>
    <property type="match status" value="3"/>
</dbReference>
<dbReference type="PANTHER" id="PTHR13817">
    <property type="entry name" value="TITIN"/>
    <property type="match status" value="1"/>
</dbReference>
<name>A0A433TG00_ELYCH</name>
<keyword evidence="1" id="KW-0677">Repeat</keyword>
<feature type="compositionally biased region" description="Polar residues" evidence="2">
    <location>
        <begin position="489"/>
        <end position="501"/>
    </location>
</feature>
<feature type="compositionally biased region" description="Basic and acidic residues" evidence="2">
    <location>
        <begin position="628"/>
        <end position="641"/>
    </location>
</feature>
<dbReference type="AlphaFoldDB" id="A0A433TG00"/>
<dbReference type="EMBL" id="RQTK01000387">
    <property type="protein sequence ID" value="RUS80503.1"/>
    <property type="molecule type" value="Genomic_DNA"/>
</dbReference>
<feature type="domain" description="Fibronectin type-III" evidence="3">
    <location>
        <begin position="232"/>
        <end position="327"/>
    </location>
</feature>
<dbReference type="STRING" id="188477.A0A433TG00"/>